<evidence type="ECO:0000313" key="1">
    <source>
        <dbReference type="EMBL" id="GFY08375.1"/>
    </source>
</evidence>
<dbReference type="Proteomes" id="UP000887159">
    <property type="component" value="Unassembled WGS sequence"/>
</dbReference>
<comment type="caution">
    <text evidence="1">The sequence shown here is derived from an EMBL/GenBank/DDBJ whole genome shotgun (WGS) entry which is preliminary data.</text>
</comment>
<organism evidence="1 2">
    <name type="scientific">Trichonephila clavipes</name>
    <name type="common">Golden silk orbweaver</name>
    <name type="synonym">Nephila clavipes</name>
    <dbReference type="NCBI Taxonomy" id="2585209"/>
    <lineage>
        <taxon>Eukaryota</taxon>
        <taxon>Metazoa</taxon>
        <taxon>Ecdysozoa</taxon>
        <taxon>Arthropoda</taxon>
        <taxon>Chelicerata</taxon>
        <taxon>Arachnida</taxon>
        <taxon>Araneae</taxon>
        <taxon>Araneomorphae</taxon>
        <taxon>Entelegynae</taxon>
        <taxon>Araneoidea</taxon>
        <taxon>Nephilidae</taxon>
        <taxon>Trichonephila</taxon>
    </lineage>
</organism>
<accession>A0A8X6VJL0</accession>
<reference evidence="1" key="1">
    <citation type="submission" date="2020-08" db="EMBL/GenBank/DDBJ databases">
        <title>Multicomponent nature underlies the extraordinary mechanical properties of spider dragline silk.</title>
        <authorList>
            <person name="Kono N."/>
            <person name="Nakamura H."/>
            <person name="Mori M."/>
            <person name="Yoshida Y."/>
            <person name="Ohtoshi R."/>
            <person name="Malay A.D."/>
            <person name="Moran D.A.P."/>
            <person name="Tomita M."/>
            <person name="Numata K."/>
            <person name="Arakawa K."/>
        </authorList>
    </citation>
    <scope>NUCLEOTIDE SEQUENCE</scope>
</reference>
<protein>
    <submittedName>
        <fullName evidence="1">Uncharacterized protein</fullName>
    </submittedName>
</protein>
<evidence type="ECO:0000313" key="2">
    <source>
        <dbReference type="Proteomes" id="UP000887159"/>
    </source>
</evidence>
<gene>
    <name evidence="1" type="ORF">TNCV_1357811</name>
</gene>
<sequence>MLFYDVDEEEVKVDSRYWVNPTRSERILSLGSKFCHRMDNGYHVHRLLLHPRIPKVCVYLRVQLLMQHFDEEPNESNVSVATERTPIVM</sequence>
<name>A0A8X6VJL0_TRICX</name>
<dbReference type="AlphaFoldDB" id="A0A8X6VJL0"/>
<dbReference type="EMBL" id="BMAU01021280">
    <property type="protein sequence ID" value="GFY08375.1"/>
    <property type="molecule type" value="Genomic_DNA"/>
</dbReference>
<keyword evidence="2" id="KW-1185">Reference proteome</keyword>
<proteinExistence type="predicted"/>